<dbReference type="SUPFAM" id="SSF49785">
    <property type="entry name" value="Galactose-binding domain-like"/>
    <property type="match status" value="2"/>
</dbReference>
<dbReference type="NCBIfam" id="TIGR04183">
    <property type="entry name" value="Por_Secre_tail"/>
    <property type="match status" value="1"/>
</dbReference>
<dbReference type="SUPFAM" id="SSF51126">
    <property type="entry name" value="Pectin lyase-like"/>
    <property type="match status" value="1"/>
</dbReference>
<dbReference type="SUPFAM" id="SSF49373">
    <property type="entry name" value="Invasin/intimin cell-adhesion fragments"/>
    <property type="match status" value="1"/>
</dbReference>
<dbReference type="SMART" id="SM00635">
    <property type="entry name" value="BID_2"/>
    <property type="match status" value="1"/>
</dbReference>
<dbReference type="Gene3D" id="2.60.40.1080">
    <property type="match status" value="1"/>
</dbReference>
<evidence type="ECO:0000256" key="1">
    <source>
        <dbReference type="ARBA" id="ARBA00022729"/>
    </source>
</evidence>
<dbReference type="InterPro" id="IPR013783">
    <property type="entry name" value="Ig-like_fold"/>
</dbReference>
<dbReference type="InterPro" id="IPR006626">
    <property type="entry name" value="PbH1"/>
</dbReference>
<evidence type="ECO:0000259" key="2">
    <source>
        <dbReference type="PROSITE" id="PS50022"/>
    </source>
</evidence>
<dbReference type="InterPro" id="IPR012334">
    <property type="entry name" value="Pectin_lyas_fold"/>
</dbReference>
<dbReference type="InterPro" id="IPR026444">
    <property type="entry name" value="Secre_tail"/>
</dbReference>
<keyword evidence="1" id="KW-0732">Signal</keyword>
<proteinExistence type="predicted"/>
<reference evidence="4" key="1">
    <citation type="submission" date="2016-10" db="EMBL/GenBank/DDBJ databases">
        <authorList>
            <person name="Varghese N."/>
            <person name="Submissions S."/>
        </authorList>
    </citation>
    <scope>NUCLEOTIDE SEQUENCE [LARGE SCALE GENOMIC DNA]</scope>
    <source>
        <strain evidence="4">DSM 25232 / NCIMB 14723 / 92V</strain>
    </source>
</reference>
<evidence type="ECO:0000313" key="3">
    <source>
        <dbReference type="EMBL" id="SEM00693.1"/>
    </source>
</evidence>
<dbReference type="Pfam" id="PF00754">
    <property type="entry name" value="F5_F8_type_C"/>
    <property type="match status" value="2"/>
</dbReference>
<dbReference type="PROSITE" id="PS50022">
    <property type="entry name" value="FA58C_3"/>
    <property type="match status" value="2"/>
</dbReference>
<dbReference type="Pfam" id="PF02368">
    <property type="entry name" value="Big_2"/>
    <property type="match status" value="1"/>
</dbReference>
<dbReference type="STRING" id="1038014.SAMN04487910_3889"/>
<dbReference type="CDD" id="cd14251">
    <property type="entry name" value="PL-6"/>
    <property type="match status" value="1"/>
</dbReference>
<dbReference type="InterPro" id="IPR039513">
    <property type="entry name" value="PL-6"/>
</dbReference>
<dbReference type="InterPro" id="IPR008979">
    <property type="entry name" value="Galactose-bd-like_sf"/>
</dbReference>
<keyword evidence="4" id="KW-1185">Reference proteome</keyword>
<dbReference type="Gene3D" id="2.160.20.10">
    <property type="entry name" value="Single-stranded right-handed beta-helix, Pectin lyase-like"/>
    <property type="match status" value="1"/>
</dbReference>
<dbReference type="CDD" id="cd14948">
    <property type="entry name" value="BACON"/>
    <property type="match status" value="1"/>
</dbReference>
<dbReference type="AlphaFoldDB" id="A0A1H7UUP1"/>
<dbReference type="Pfam" id="PF18962">
    <property type="entry name" value="Por_Secre_tail"/>
    <property type="match status" value="1"/>
</dbReference>
<dbReference type="Proteomes" id="UP000198521">
    <property type="component" value="Unassembled WGS sequence"/>
</dbReference>
<dbReference type="SMART" id="SM00710">
    <property type="entry name" value="PbH1"/>
    <property type="match status" value="6"/>
</dbReference>
<dbReference type="InterPro" id="IPR008964">
    <property type="entry name" value="Invasin/intimin_cell_adhesion"/>
</dbReference>
<gene>
    <name evidence="3" type="ORF">SAMN04487910_3889</name>
</gene>
<protein>
    <submittedName>
        <fullName evidence="3">Putative binding domain-containing protein, N-terminal</fullName>
    </submittedName>
</protein>
<feature type="domain" description="F5/8 type C" evidence="2">
    <location>
        <begin position="686"/>
        <end position="834"/>
    </location>
</feature>
<feature type="domain" description="F5/8 type C" evidence="2">
    <location>
        <begin position="835"/>
        <end position="977"/>
    </location>
</feature>
<dbReference type="Gene3D" id="2.60.120.260">
    <property type="entry name" value="Galactose-binding domain-like"/>
    <property type="match status" value="2"/>
</dbReference>
<dbReference type="EMBL" id="FOAB01000007">
    <property type="protein sequence ID" value="SEM00693.1"/>
    <property type="molecule type" value="Genomic_DNA"/>
</dbReference>
<accession>A0A1H7UUP1</accession>
<organism evidence="3 4">
    <name type="scientific">Aquimarina amphilecti</name>
    <dbReference type="NCBI Taxonomy" id="1038014"/>
    <lineage>
        <taxon>Bacteria</taxon>
        <taxon>Pseudomonadati</taxon>
        <taxon>Bacteroidota</taxon>
        <taxon>Flavobacteriia</taxon>
        <taxon>Flavobacteriales</taxon>
        <taxon>Flavobacteriaceae</taxon>
        <taxon>Aquimarina</taxon>
    </lineage>
</organism>
<dbReference type="InterPro" id="IPR000421">
    <property type="entry name" value="FA58C"/>
</dbReference>
<dbReference type="Gene3D" id="2.60.40.10">
    <property type="entry name" value="Immunoglobulins"/>
    <property type="match status" value="1"/>
</dbReference>
<dbReference type="InterPro" id="IPR024361">
    <property type="entry name" value="BACON"/>
</dbReference>
<evidence type="ECO:0000313" key="4">
    <source>
        <dbReference type="Proteomes" id="UP000198521"/>
    </source>
</evidence>
<dbReference type="RefSeq" id="WP_091411484.1">
    <property type="nucleotide sequence ID" value="NZ_FOAB01000007.1"/>
</dbReference>
<dbReference type="InterPro" id="IPR003343">
    <property type="entry name" value="Big_2"/>
</dbReference>
<sequence>MKNLHEFWRFKKHNSHVLPYKKQSKKKRLKELFLIFFLFSTHIFATEYTVNSIESFNNLNLLPGDVVIWENGTYSEDERLVFNANGTSSNPIILKAQTPGGVVFNNGLQMNIAGNHLIVEGFHWKGGYGASNFIQFRNGTTYAQNSTIQNCVIDGLGVEPGDAAEAEQDGAIVKHRWIVLYGNNNNVLNCSFLNKSTAGALVLVELEYNAEDNRCAIVGHTINNNYFYKYEKMDPSLSNSGDSETIRVGTSEFQNVDCRTTVSNNYFVEADGENEIITNKSDNNVYQNNTFRRCRGSLTLRHGSGATVEGNYFLGENVDGTGGIRIVDSDHTISNNYIQDCITVINQAKWNNGITFMGGSTNSQDNCTSASVSNGYQESEDITVSNNTLINTNAPLFFNGDKGTNNNTGNVSDNVIFFSSNSSNITNVITEDDNGDFSDIGSSLSYSGNIYDNTNLGETISGFSSTNLTTTTNGEIFDISGTTAGANISQSPYSDSDVAIIVGACFVNYIGNSLNSCSNTPPTDILNVSTLSDFSASASSKTLNITSNVNWAVSDNSSWISVNPTSGVNNGNTIITVTANTQTSTRTGIITITGGSITRTIDITQLGITQDISVNSVILTPNDTSLEIGNTQQLTATISPTNATNQNVVYSSNDSTIVTVDANGLINAVNIGEAIITVTTDDGGFTDTTTVVITPSSTGNNLALNKPVTGMGTPDGNNIVSNLVDGSTNSRWSVNGFPKSFTVDLGDIFDINKTELIFYQDRAYQYKIAIATESNGTYTEIIDRSNNATPGTATNPVTDNFSPINARYIRVTVSGASVYSGSWVSVSEFRVFGNTVDISNCATGSNLSLNANLSSYSDQQTTNPASNLIDNNTDSRWSAEGFPQNAIIDLGDEYTINEINLYPYNNRAYQFTIEGSNTSASSGFSMLNDASNNTSGGSAINRSFSAQSVRYIKLTITGASGYSGNWSSINEFEVICSGAQNLSNRTGNKEFANILIYPNPFTTSLTIELPKNNTEITSAQLIDVFGREVYNTTVLKSSNSINFSTNLPKGIYFLRLLNSANKVIKTTKVISNTD</sequence>
<dbReference type="Pfam" id="PF19190">
    <property type="entry name" value="BACON_2"/>
    <property type="match status" value="1"/>
</dbReference>
<dbReference type="OrthoDB" id="6475864at2"/>
<dbReference type="Pfam" id="PF14592">
    <property type="entry name" value="Chondroitinas_B"/>
    <property type="match status" value="1"/>
</dbReference>
<dbReference type="InterPro" id="IPR011050">
    <property type="entry name" value="Pectin_lyase_fold/virulence"/>
</dbReference>
<name>A0A1H7UUP1_AQUAM</name>